<gene>
    <name evidence="8" type="ORF">NQ315_007503</name>
</gene>
<dbReference type="Proteomes" id="UP001159042">
    <property type="component" value="Unassembled WGS sequence"/>
</dbReference>
<keyword evidence="5 6" id="KW-0472">Membrane</keyword>
<evidence type="ECO:0000313" key="9">
    <source>
        <dbReference type="Proteomes" id="UP001159042"/>
    </source>
</evidence>
<evidence type="ECO:0000256" key="5">
    <source>
        <dbReference type="ARBA" id="ARBA00023136"/>
    </source>
</evidence>
<comment type="subcellular location">
    <subcellularLocation>
        <location evidence="1 6">Membrane</location>
        <topology evidence="1 6">Multi-pass membrane protein</topology>
    </subcellularLocation>
</comment>
<evidence type="ECO:0000256" key="4">
    <source>
        <dbReference type="ARBA" id="ARBA00022989"/>
    </source>
</evidence>
<protein>
    <recommendedName>
        <fullName evidence="6">GDT1 family protein</fullName>
    </recommendedName>
</protein>
<dbReference type="InterPro" id="IPR001727">
    <property type="entry name" value="GDT1-like"/>
</dbReference>
<proteinExistence type="inferred from homology"/>
<evidence type="ECO:0000256" key="3">
    <source>
        <dbReference type="ARBA" id="ARBA00022692"/>
    </source>
</evidence>
<feature type="compositionally biased region" description="Basic and acidic residues" evidence="7">
    <location>
        <begin position="22"/>
        <end position="36"/>
    </location>
</feature>
<dbReference type="GO" id="GO:0005794">
    <property type="term" value="C:Golgi apparatus"/>
    <property type="evidence" value="ECO:0007669"/>
    <property type="project" value="TreeGrafter"/>
</dbReference>
<dbReference type="GO" id="GO:0032468">
    <property type="term" value="P:Golgi calcium ion homeostasis"/>
    <property type="evidence" value="ECO:0007669"/>
    <property type="project" value="TreeGrafter"/>
</dbReference>
<evidence type="ECO:0000256" key="6">
    <source>
        <dbReference type="RuleBase" id="RU365102"/>
    </source>
</evidence>
<comment type="similarity">
    <text evidence="2 6">Belongs to the GDT1 family.</text>
</comment>
<dbReference type="GO" id="GO:0005384">
    <property type="term" value="F:manganese ion transmembrane transporter activity"/>
    <property type="evidence" value="ECO:0007669"/>
    <property type="project" value="TreeGrafter"/>
</dbReference>
<dbReference type="PANTHER" id="PTHR12608:SF1">
    <property type="entry name" value="TRANSMEMBRANE PROTEIN 165"/>
    <property type="match status" value="1"/>
</dbReference>
<dbReference type="GO" id="GO:0015085">
    <property type="term" value="F:calcium ion transmembrane transporter activity"/>
    <property type="evidence" value="ECO:0007669"/>
    <property type="project" value="TreeGrafter"/>
</dbReference>
<dbReference type="EMBL" id="JANEYG010000006">
    <property type="protein sequence ID" value="KAJ8922475.1"/>
    <property type="molecule type" value="Genomic_DNA"/>
</dbReference>
<feature type="non-terminal residue" evidence="8">
    <location>
        <position position="124"/>
    </location>
</feature>
<evidence type="ECO:0000256" key="7">
    <source>
        <dbReference type="SAM" id="MobiDB-lite"/>
    </source>
</evidence>
<evidence type="ECO:0000256" key="2">
    <source>
        <dbReference type="ARBA" id="ARBA00009190"/>
    </source>
</evidence>
<keyword evidence="4 6" id="KW-1133">Transmembrane helix</keyword>
<dbReference type="AlphaFoldDB" id="A0AAV8W8W5"/>
<dbReference type="PANTHER" id="PTHR12608">
    <property type="entry name" value="TRANSMEMBRANE PROTEIN HTP-1 RELATED"/>
    <property type="match status" value="1"/>
</dbReference>
<sequence length="124" mass="13794">MLKEGCQMSPHEGQEELEEVQMELRQRDEEREREGNPDVETGSTSPQKKSVWYEVFRIILQAFTLTFLAEWGDRSQLTTIILGGAVLNTDVYGVILGGILGHSVCTGVAVLGGRMIAQRISVRT</sequence>
<dbReference type="GO" id="GO:0016020">
    <property type="term" value="C:membrane"/>
    <property type="evidence" value="ECO:0007669"/>
    <property type="project" value="UniProtKB-SubCell"/>
</dbReference>
<dbReference type="Pfam" id="PF01169">
    <property type="entry name" value="GDT1"/>
    <property type="match status" value="1"/>
</dbReference>
<feature type="region of interest" description="Disordered" evidence="7">
    <location>
        <begin position="1"/>
        <end position="47"/>
    </location>
</feature>
<comment type="caution">
    <text evidence="8">The sequence shown here is derived from an EMBL/GenBank/DDBJ whole genome shotgun (WGS) entry which is preliminary data.</text>
</comment>
<feature type="transmembrane region" description="Helical" evidence="6">
    <location>
        <begin position="91"/>
        <end position="113"/>
    </location>
</feature>
<organism evidence="8 9">
    <name type="scientific">Exocentrus adspersus</name>
    <dbReference type="NCBI Taxonomy" id="1586481"/>
    <lineage>
        <taxon>Eukaryota</taxon>
        <taxon>Metazoa</taxon>
        <taxon>Ecdysozoa</taxon>
        <taxon>Arthropoda</taxon>
        <taxon>Hexapoda</taxon>
        <taxon>Insecta</taxon>
        <taxon>Pterygota</taxon>
        <taxon>Neoptera</taxon>
        <taxon>Endopterygota</taxon>
        <taxon>Coleoptera</taxon>
        <taxon>Polyphaga</taxon>
        <taxon>Cucujiformia</taxon>
        <taxon>Chrysomeloidea</taxon>
        <taxon>Cerambycidae</taxon>
        <taxon>Lamiinae</taxon>
        <taxon>Acanthocinini</taxon>
        <taxon>Exocentrus</taxon>
    </lineage>
</organism>
<reference evidence="8 9" key="1">
    <citation type="journal article" date="2023" name="Insect Mol. Biol.">
        <title>Genome sequencing provides insights into the evolution of gene families encoding plant cell wall-degrading enzymes in longhorned beetles.</title>
        <authorList>
            <person name="Shin N.R."/>
            <person name="Okamura Y."/>
            <person name="Kirsch R."/>
            <person name="Pauchet Y."/>
        </authorList>
    </citation>
    <scope>NUCLEOTIDE SEQUENCE [LARGE SCALE GENOMIC DNA]</scope>
    <source>
        <strain evidence="8">EAD_L_NR</strain>
    </source>
</reference>
<keyword evidence="9" id="KW-1185">Reference proteome</keyword>
<name>A0AAV8W8W5_9CUCU</name>
<evidence type="ECO:0000256" key="1">
    <source>
        <dbReference type="ARBA" id="ARBA00004141"/>
    </source>
</evidence>
<accession>A0AAV8W8W5</accession>
<comment type="caution">
    <text evidence="6">Lacks conserved residue(s) required for the propagation of feature annotation.</text>
</comment>
<keyword evidence="3 6" id="KW-0812">Transmembrane</keyword>
<dbReference type="GO" id="GO:0032472">
    <property type="term" value="P:Golgi calcium ion transport"/>
    <property type="evidence" value="ECO:0007669"/>
    <property type="project" value="TreeGrafter"/>
</dbReference>
<evidence type="ECO:0000313" key="8">
    <source>
        <dbReference type="EMBL" id="KAJ8922475.1"/>
    </source>
</evidence>